<reference evidence="2 3" key="1">
    <citation type="journal article" date="2014" name="Genome Announc.">
        <title>Genome Sequence of Gammaproteobacterial Pseudohaliea rubra Type Strain DSM 19751, Isolated from Coastal Seawater of the Mediterranean Sea.</title>
        <authorList>
            <person name="Spring S."/>
            <person name="Fiebig A."/>
            <person name="Riedel T."/>
            <person name="Goker M."/>
            <person name="Klenk H.P."/>
        </authorList>
    </citation>
    <scope>NUCLEOTIDE SEQUENCE [LARGE SCALE GENOMIC DNA]</scope>
    <source>
        <strain evidence="2 3">DSM 19751</strain>
    </source>
</reference>
<evidence type="ECO:0000313" key="3">
    <source>
        <dbReference type="Proteomes" id="UP000029640"/>
    </source>
</evidence>
<dbReference type="InterPro" id="IPR014710">
    <property type="entry name" value="RmlC-like_jellyroll"/>
</dbReference>
<dbReference type="EMBL" id="AUVB01000051">
    <property type="protein sequence ID" value="KGE03708.1"/>
    <property type="molecule type" value="Genomic_DNA"/>
</dbReference>
<comment type="caution">
    <text evidence="2">The sequence shown here is derived from an EMBL/GenBank/DDBJ whole genome shotgun (WGS) entry which is preliminary data.</text>
</comment>
<dbReference type="eggNOG" id="COG1917">
    <property type="taxonomic scope" value="Bacteria"/>
</dbReference>
<evidence type="ECO:0000313" key="2">
    <source>
        <dbReference type="EMBL" id="KGE03708.1"/>
    </source>
</evidence>
<dbReference type="InterPro" id="IPR025979">
    <property type="entry name" value="ChrR-like_cupin_dom"/>
</dbReference>
<organism evidence="2 3">
    <name type="scientific">Pseudohaliea rubra DSM 19751</name>
    <dbReference type="NCBI Taxonomy" id="1265313"/>
    <lineage>
        <taxon>Bacteria</taxon>
        <taxon>Pseudomonadati</taxon>
        <taxon>Pseudomonadota</taxon>
        <taxon>Gammaproteobacteria</taxon>
        <taxon>Cellvibrionales</taxon>
        <taxon>Halieaceae</taxon>
        <taxon>Pseudohaliea</taxon>
    </lineage>
</organism>
<keyword evidence="3" id="KW-1185">Reference proteome</keyword>
<dbReference type="AlphaFoldDB" id="A0A095VRK2"/>
<dbReference type="STRING" id="1265313.HRUBRA_01702"/>
<dbReference type="Proteomes" id="UP000029640">
    <property type="component" value="Unassembled WGS sequence"/>
</dbReference>
<dbReference type="Gene3D" id="2.60.120.10">
    <property type="entry name" value="Jelly Rolls"/>
    <property type="match status" value="1"/>
</dbReference>
<feature type="domain" description="ChrR-like cupin" evidence="1">
    <location>
        <begin position="11"/>
        <end position="113"/>
    </location>
</feature>
<sequence>MTDLADPYANGDIVVRLKDKAWHDLGGGTRFKLLRCNMHTGEWVIYVNMQPGATFAPHRHLSDAEYYVTRGELLYDVGSAPEGTYGYEPLGSVHHEARCEVETEMLFFGHGAVVYTGENGELRFILDNEFLRDVASGAVEANVS</sequence>
<dbReference type="InterPro" id="IPR011051">
    <property type="entry name" value="RmlC_Cupin_sf"/>
</dbReference>
<evidence type="ECO:0000259" key="1">
    <source>
        <dbReference type="Pfam" id="PF12973"/>
    </source>
</evidence>
<dbReference type="OrthoDB" id="9801227at2"/>
<dbReference type="RefSeq" id="WP_035517538.1">
    <property type="nucleotide sequence ID" value="NZ_KN234782.1"/>
</dbReference>
<dbReference type="HOGENOM" id="CLU_1738288_0_0_6"/>
<dbReference type="SUPFAM" id="SSF51182">
    <property type="entry name" value="RmlC-like cupins"/>
    <property type="match status" value="1"/>
</dbReference>
<proteinExistence type="predicted"/>
<name>A0A095VRK2_9GAMM</name>
<dbReference type="Pfam" id="PF12973">
    <property type="entry name" value="Cupin_7"/>
    <property type="match status" value="1"/>
</dbReference>
<accession>A0A095VRK2</accession>
<gene>
    <name evidence="2" type="ORF">HRUBRA_01702</name>
</gene>
<protein>
    <recommendedName>
        <fullName evidence="1">ChrR-like cupin domain-containing protein</fullName>
    </recommendedName>
</protein>